<dbReference type="RefSeq" id="WP_265264867.1">
    <property type="nucleotide sequence ID" value="NZ_JAIHOM010000054.1"/>
</dbReference>
<feature type="chain" id="PRO_5046114317" evidence="1">
    <location>
        <begin position="28"/>
        <end position="165"/>
    </location>
</feature>
<evidence type="ECO:0000256" key="1">
    <source>
        <dbReference type="SAM" id="SignalP"/>
    </source>
</evidence>
<dbReference type="Proteomes" id="UP001526426">
    <property type="component" value="Unassembled WGS sequence"/>
</dbReference>
<comment type="caution">
    <text evidence="2">The sequence shown here is derived from an EMBL/GenBank/DDBJ whole genome shotgun (WGS) entry which is preliminary data.</text>
</comment>
<keyword evidence="3" id="KW-1185">Reference proteome</keyword>
<proteinExistence type="predicted"/>
<keyword evidence="1" id="KW-0732">Signal</keyword>
<evidence type="ECO:0000313" key="3">
    <source>
        <dbReference type="Proteomes" id="UP001526426"/>
    </source>
</evidence>
<organism evidence="2 3">
    <name type="scientific">Spirulina subsalsa FACHB-351</name>
    <dbReference type="NCBI Taxonomy" id="234711"/>
    <lineage>
        <taxon>Bacteria</taxon>
        <taxon>Bacillati</taxon>
        <taxon>Cyanobacteriota</taxon>
        <taxon>Cyanophyceae</taxon>
        <taxon>Spirulinales</taxon>
        <taxon>Spirulinaceae</taxon>
        <taxon>Spirulina</taxon>
    </lineage>
</organism>
<gene>
    <name evidence="2" type="ORF">K4A83_12270</name>
</gene>
<dbReference type="EMBL" id="JAIHOM010000054">
    <property type="protein sequence ID" value="MCW6037036.1"/>
    <property type="molecule type" value="Genomic_DNA"/>
</dbReference>
<accession>A0ABT3L6A1</accession>
<feature type="signal peptide" evidence="1">
    <location>
        <begin position="1"/>
        <end position="27"/>
    </location>
</feature>
<protein>
    <submittedName>
        <fullName evidence="2">Uncharacterized protein</fullName>
    </submittedName>
</protein>
<reference evidence="2 3" key="1">
    <citation type="submission" date="2021-08" db="EMBL/GenBank/DDBJ databases">
        <title>Draft genome sequence of Spirulina subsalsa with high tolerance to salinity and hype-accumulation of phycocyanin.</title>
        <authorList>
            <person name="Pei H."/>
            <person name="Jiang L."/>
        </authorList>
    </citation>
    <scope>NUCLEOTIDE SEQUENCE [LARGE SCALE GENOMIC DNA]</scope>
    <source>
        <strain evidence="2 3">FACHB-351</strain>
    </source>
</reference>
<name>A0ABT3L6A1_9CYAN</name>
<evidence type="ECO:0000313" key="2">
    <source>
        <dbReference type="EMBL" id="MCW6037036.1"/>
    </source>
</evidence>
<sequence>MKRLLHSSLSASFLTVLLITCSHFSQAQGTKNTLLAQAQVCADGVSPEYCQCAAEAEANYNQQWDNLADDAKEAEKWRVWREYTLNLQQCHRFLSPMEREAVYMDECLTQFSDLPNPEQYCSCQVALDLDVENTFRQGNVDVSSEQFREFGQRKIICSSYLKPGV</sequence>